<feature type="compositionally biased region" description="Basic and acidic residues" evidence="2">
    <location>
        <begin position="1092"/>
        <end position="1114"/>
    </location>
</feature>
<dbReference type="InterPro" id="IPR025904">
    <property type="entry name" value="Tubulin-like"/>
</dbReference>
<evidence type="ECO:0000313" key="4">
    <source>
        <dbReference type="Proteomes" id="UP000829494"/>
    </source>
</evidence>
<feature type="coiled-coil region" evidence="1">
    <location>
        <begin position="450"/>
        <end position="477"/>
    </location>
</feature>
<dbReference type="Gene3D" id="3.40.50.1440">
    <property type="entry name" value="Tubulin/FtsZ, GTPase domain"/>
    <property type="match status" value="1"/>
</dbReference>
<proteinExistence type="predicted"/>
<accession>A0ABY3YWG9</accession>
<dbReference type="RefSeq" id="WP_003987290.1">
    <property type="nucleotide sequence ID" value="NZ_CP043497.1"/>
</dbReference>
<evidence type="ECO:0008006" key="5">
    <source>
        <dbReference type="Google" id="ProtNLM"/>
    </source>
</evidence>
<dbReference type="Pfam" id="PF13809">
    <property type="entry name" value="Tubulin_2"/>
    <property type="match status" value="1"/>
</dbReference>
<evidence type="ECO:0000313" key="3">
    <source>
        <dbReference type="EMBL" id="UNZ02293.1"/>
    </source>
</evidence>
<feature type="compositionally biased region" description="Acidic residues" evidence="2">
    <location>
        <begin position="1143"/>
        <end position="1162"/>
    </location>
</feature>
<dbReference type="Proteomes" id="UP000829494">
    <property type="component" value="Chromosome"/>
</dbReference>
<name>A0ABY3YWG9_STRRM</name>
<evidence type="ECO:0000256" key="2">
    <source>
        <dbReference type="SAM" id="MobiDB-lite"/>
    </source>
</evidence>
<feature type="region of interest" description="Disordered" evidence="2">
    <location>
        <begin position="1037"/>
        <end position="1162"/>
    </location>
</feature>
<feature type="compositionally biased region" description="Basic and acidic residues" evidence="2">
    <location>
        <begin position="1125"/>
        <end position="1135"/>
    </location>
</feature>
<keyword evidence="4" id="KW-1185">Reference proteome</keyword>
<sequence length="1162" mass="129879">MKIYQPMLFLGLGGTGARIGAELERNLRRELCGPDGTDLVGRGTQRAPFQLPDCLQFVYADFSESELDRVPHLSARGPEAAAFARTSRAVHNLLPTYDNSPEMTRMLRIAKHDETVGWLPPRIDEPRVSPLHTGAGQLPTVGRAALFATMRNGPDQVLGPLRDAIDALSNSAGDLQELGGGQIRGYDVFVAFSVAGGTGAGIFYDFLHLLGHAFHSVNLPGAKIYPLVVMPSAFPPESGGGREAELNAARALVDLSHLVDDQNAADASDVLGHGEQRGSLSVDYPELGTVSLRSSTVQTAFLFSRTAGMRPDDLRRSITAMVTSLIGTDLGEENVRGRADDAYQSFAASFVNRGTSRSAAAATGIGLQGMSTALAASMTVPVDELAEIVAARMLACAVRGLVERARQGGSDQRALVAEAFKESGIEDIWTREALKVEAPDPLPRGARNITTALRDRLGDMEDQLAQLDRQLDRRSVELAERFNPRRGLLSLLKKHDPFRLERVFTGNPGDRDRVAQAGFSGMLDNRRNRPQRPEGVDTSPPQVPRIGRRMAGVVPARWGDPEVDAALQEQDAWYRWAACRVWHTRWKEQEPRWRPLADRAMKDLTALVRAFRDHEEEENDLFRERRRELYREDRTGVSYLLPPQNTLDAFYDDVLTRLLQREGIPDSQDEAALLVRIIEPQHWEHALEAVQRSPRAVVKEVKQVLEARIKKLFGEAGVHQERPLLPSLGDLLAAASGDEESVEAVDEKWLDQFRSQLAGLLPAGFTPDGTGKLKTLIVRPQTKAKGSVDRFLEQSLLLPRDENRLPAEFRAVPTESITVVLFRSEMSLTDISEVRQVLRLWGRAREREGREDHLQWRQRTGYRDSWLASTESDRQRVLQRMLCAMWNGRVEVNGDPLSPDSVCFRLRSGDSATMTLALEPYDQDVSSWSDLLRAYERWALLDAGSAVKDFCSVLMEALPDGLSTTPRDPDPLFWTFLRKVAPQQAARLRQRARDLDADDQEWIEPLLHFWTTTLEGALKLRFPRGLRANRPSLHALAQARSPKDGGTPPRLHQVNGHEPAGEDRARETRPYGTDPYGADPYETDPSENGRYGPERHTKERHANERHTNERHTPDPYEPPPRRKTGPHERRPEAEGTARPAGRDDDDLWADPWDEEPREEDLL</sequence>
<gene>
    <name evidence="3" type="ORF">SRIMR7_09055</name>
</gene>
<dbReference type="GeneID" id="66858621"/>
<feature type="region of interest" description="Disordered" evidence="2">
    <location>
        <begin position="519"/>
        <end position="545"/>
    </location>
</feature>
<reference evidence="3 4" key="1">
    <citation type="submission" date="2022-03" db="EMBL/GenBank/DDBJ databases">
        <title>Complete genome of Streptomyces rimosus ssp. rimosus R7 (=ATCC 10970).</title>
        <authorList>
            <person name="Beganovic S."/>
            <person name="Ruckert C."/>
            <person name="Busche T."/>
            <person name="Kalinowski J."/>
            <person name="Wittmann C."/>
        </authorList>
    </citation>
    <scope>NUCLEOTIDE SEQUENCE [LARGE SCALE GENOMIC DNA]</scope>
    <source>
        <strain evidence="3 4">R7</strain>
    </source>
</reference>
<organism evidence="3 4">
    <name type="scientific">Streptomyces rimosus subsp. rimosus</name>
    <dbReference type="NCBI Taxonomy" id="132474"/>
    <lineage>
        <taxon>Bacteria</taxon>
        <taxon>Bacillati</taxon>
        <taxon>Actinomycetota</taxon>
        <taxon>Actinomycetes</taxon>
        <taxon>Kitasatosporales</taxon>
        <taxon>Streptomycetaceae</taxon>
        <taxon>Streptomyces</taxon>
    </lineage>
</organism>
<evidence type="ECO:0000256" key="1">
    <source>
        <dbReference type="SAM" id="Coils"/>
    </source>
</evidence>
<protein>
    <recommendedName>
        <fullName evidence="5">Tubulin-like doman-containing protein</fullName>
    </recommendedName>
</protein>
<dbReference type="EMBL" id="CP094298">
    <property type="protein sequence ID" value="UNZ02293.1"/>
    <property type="molecule type" value="Genomic_DNA"/>
</dbReference>
<dbReference type="InterPro" id="IPR036525">
    <property type="entry name" value="Tubulin/FtsZ_GTPase_sf"/>
</dbReference>
<feature type="compositionally biased region" description="Basic and acidic residues" evidence="2">
    <location>
        <begin position="524"/>
        <end position="535"/>
    </location>
</feature>
<keyword evidence="1" id="KW-0175">Coiled coil</keyword>
<feature type="compositionally biased region" description="Basic and acidic residues" evidence="2">
    <location>
        <begin position="1059"/>
        <end position="1069"/>
    </location>
</feature>